<evidence type="ECO:0000256" key="1">
    <source>
        <dbReference type="ARBA" id="ARBA00022553"/>
    </source>
</evidence>
<dbReference type="KEGG" id="mko:MKLM6_1975"/>
<dbReference type="Proteomes" id="UP000077734">
    <property type="component" value="Unassembled WGS sequence"/>
</dbReference>
<keyword evidence="2" id="KW-0902">Two-component regulatory system</keyword>
<dbReference type="Gene3D" id="3.40.50.2300">
    <property type="match status" value="1"/>
</dbReference>
<dbReference type="PANTHER" id="PTHR48111">
    <property type="entry name" value="REGULATOR OF RPOS"/>
    <property type="match status" value="1"/>
</dbReference>
<dbReference type="InterPro" id="IPR001789">
    <property type="entry name" value="Sig_transdc_resp-reg_receiver"/>
</dbReference>
<dbReference type="PANTHER" id="PTHR48111:SF1">
    <property type="entry name" value="TWO-COMPONENT RESPONSE REGULATOR ORR33"/>
    <property type="match status" value="1"/>
</dbReference>
<evidence type="ECO:0000256" key="2">
    <source>
        <dbReference type="ARBA" id="ARBA00023012"/>
    </source>
</evidence>
<dbReference type="GO" id="GO:0032993">
    <property type="term" value="C:protein-DNA complex"/>
    <property type="evidence" value="ECO:0007669"/>
    <property type="project" value="TreeGrafter"/>
</dbReference>
<keyword evidence="5" id="KW-0804">Transcription</keyword>
<evidence type="ECO:0000256" key="4">
    <source>
        <dbReference type="ARBA" id="ARBA00023125"/>
    </source>
</evidence>
<dbReference type="RefSeq" id="WP_064021432.1">
    <property type="nucleotide sequence ID" value="NZ_CP023669.1"/>
</dbReference>
<reference evidence="6 7" key="1">
    <citation type="submission" date="2016-03" db="EMBL/GenBank/DDBJ databases">
        <authorList>
            <person name="Heylen K."/>
            <person name="De Vos P."/>
            <person name="Vekeman B."/>
        </authorList>
    </citation>
    <scope>NUCLEOTIDE SEQUENCE [LARGE SCALE GENOMIC DNA]</scope>
    <source>
        <strain evidence="6 7">R-49807</strain>
    </source>
</reference>
<dbReference type="GO" id="GO:0000976">
    <property type="term" value="F:transcription cis-regulatory region binding"/>
    <property type="evidence" value="ECO:0007669"/>
    <property type="project" value="TreeGrafter"/>
</dbReference>
<dbReference type="GO" id="GO:0005829">
    <property type="term" value="C:cytosol"/>
    <property type="evidence" value="ECO:0007669"/>
    <property type="project" value="TreeGrafter"/>
</dbReference>
<keyword evidence="1" id="KW-0597">Phosphoprotein</keyword>
<name>A0A291III9_9GAMM</name>
<organism evidence="6 7">
    <name type="scientific">Methylomonas koyamae</name>
    <dbReference type="NCBI Taxonomy" id="702114"/>
    <lineage>
        <taxon>Bacteria</taxon>
        <taxon>Pseudomonadati</taxon>
        <taxon>Pseudomonadota</taxon>
        <taxon>Gammaproteobacteria</taxon>
        <taxon>Methylococcales</taxon>
        <taxon>Methylococcaceae</taxon>
        <taxon>Methylomonas</taxon>
    </lineage>
</organism>
<accession>A0A291III9</accession>
<proteinExistence type="predicted"/>
<dbReference type="EMBL" id="LUUL01000132">
    <property type="protein sequence ID" value="OAI21856.1"/>
    <property type="molecule type" value="Genomic_DNA"/>
</dbReference>
<sequence>MTENPFCIFVVDDDALLRLVIVDQLQGHNYRIHEFANGADCLAALDLQPNLILLDIEMPGLSGIDVCRQIRAEGNDEVQVMFVSAHDDLEILLTAFDAGGNDFIPKNAKKEVLLRKVELAIETEQQKRNLRSQLDYARQTAFTAMSSLGETGAILHFLRTSFQCRTPEQLGRLIIETLPQYGANGLVKLADASGEHDFGPEPVCSPLERSILTYVMKLGRIYQAGDRLVLNFPYVTLLVTGLDVNDPDAIGRLRDHLAILVEGASARMEAMVSEQQRQLQAKVRLESIRELNALLSEIEQNQQANHVQLVNLSEQHRSNMENAFVHLGLTDSQEFLLHGYVDELTTQLDQLFDKDNQLALRLHQILEKQNALLAGGEDGGTA</sequence>
<dbReference type="AlphaFoldDB" id="A0A291III9"/>
<evidence type="ECO:0000313" key="7">
    <source>
        <dbReference type="Proteomes" id="UP000077734"/>
    </source>
</evidence>
<dbReference type="GO" id="GO:0000156">
    <property type="term" value="F:phosphorelay response regulator activity"/>
    <property type="evidence" value="ECO:0007669"/>
    <property type="project" value="TreeGrafter"/>
</dbReference>
<dbReference type="CDD" id="cd00156">
    <property type="entry name" value="REC"/>
    <property type="match status" value="1"/>
</dbReference>
<keyword evidence="4" id="KW-0238">DNA-binding</keyword>
<keyword evidence="3" id="KW-0805">Transcription regulation</keyword>
<protein>
    <submittedName>
        <fullName evidence="6">Response regulator receiver protein</fullName>
    </submittedName>
</protein>
<evidence type="ECO:0000256" key="3">
    <source>
        <dbReference type="ARBA" id="ARBA00023015"/>
    </source>
</evidence>
<comment type="caution">
    <text evidence="6">The sequence shown here is derived from an EMBL/GenBank/DDBJ whole genome shotgun (WGS) entry which is preliminary data.</text>
</comment>
<evidence type="ECO:0000313" key="6">
    <source>
        <dbReference type="EMBL" id="OAI21856.1"/>
    </source>
</evidence>
<keyword evidence="7" id="KW-1185">Reference proteome</keyword>
<dbReference type="Pfam" id="PF00072">
    <property type="entry name" value="Response_reg"/>
    <property type="match status" value="1"/>
</dbReference>
<dbReference type="InterPro" id="IPR011006">
    <property type="entry name" value="CheY-like_superfamily"/>
</dbReference>
<dbReference type="PROSITE" id="PS50110">
    <property type="entry name" value="RESPONSE_REGULATORY"/>
    <property type="match status" value="1"/>
</dbReference>
<dbReference type="SMART" id="SM00448">
    <property type="entry name" value="REC"/>
    <property type="match status" value="1"/>
</dbReference>
<gene>
    <name evidence="6" type="ORF">A1356_20160</name>
</gene>
<dbReference type="SUPFAM" id="SSF52172">
    <property type="entry name" value="CheY-like"/>
    <property type="match status" value="1"/>
</dbReference>
<dbReference type="GO" id="GO:0006355">
    <property type="term" value="P:regulation of DNA-templated transcription"/>
    <property type="evidence" value="ECO:0007669"/>
    <property type="project" value="TreeGrafter"/>
</dbReference>
<evidence type="ECO:0000256" key="5">
    <source>
        <dbReference type="ARBA" id="ARBA00023163"/>
    </source>
</evidence>
<dbReference type="InterPro" id="IPR039420">
    <property type="entry name" value="WalR-like"/>
</dbReference>